<evidence type="ECO:0000256" key="1">
    <source>
        <dbReference type="SAM" id="Coils"/>
    </source>
</evidence>
<evidence type="ECO:0000313" key="2">
    <source>
        <dbReference type="EMBL" id="KAK3084697.1"/>
    </source>
</evidence>
<gene>
    <name evidence="2" type="ORF">FSP39_017634</name>
</gene>
<evidence type="ECO:0000313" key="3">
    <source>
        <dbReference type="Proteomes" id="UP001186944"/>
    </source>
</evidence>
<accession>A0AA89BKQ8</accession>
<keyword evidence="3" id="KW-1185">Reference proteome</keyword>
<proteinExistence type="predicted"/>
<feature type="coiled-coil region" evidence="1">
    <location>
        <begin position="127"/>
        <end position="178"/>
    </location>
</feature>
<dbReference type="EMBL" id="VSWD01000013">
    <property type="protein sequence ID" value="KAK3084697.1"/>
    <property type="molecule type" value="Genomic_DNA"/>
</dbReference>
<dbReference type="AlphaFoldDB" id="A0AA89BKQ8"/>
<sequence length="266" mass="30835">MPICEKSKLLDDARRGAPEMIEKFKERQRLLFEKKLEILRSKQEKKALMDAKQYTQKVRLTAKLQDVGGVWTCPGDIEHFKTSQGRVTLKEAIITQLQFRKTVLGSKGPREKFQQSLKGNPYSLSQLEQNLLDIIEINKENESLENADNSNSLSYFSEEQVQENIKEAKLKLSQKLREGRNKILINQQSSRLPELVERPETLVGKTIIHKFKEVGSNEITWYTGEVLSIHKANGRLTKYNVRYEDEELNRFPLLTDMEKGDLIIKD</sequence>
<organism evidence="2 3">
    <name type="scientific">Pinctada imbricata</name>
    <name type="common">Atlantic pearl-oyster</name>
    <name type="synonym">Pinctada martensii</name>
    <dbReference type="NCBI Taxonomy" id="66713"/>
    <lineage>
        <taxon>Eukaryota</taxon>
        <taxon>Metazoa</taxon>
        <taxon>Spiralia</taxon>
        <taxon>Lophotrochozoa</taxon>
        <taxon>Mollusca</taxon>
        <taxon>Bivalvia</taxon>
        <taxon>Autobranchia</taxon>
        <taxon>Pteriomorphia</taxon>
        <taxon>Pterioida</taxon>
        <taxon>Pterioidea</taxon>
        <taxon>Pteriidae</taxon>
        <taxon>Pinctada</taxon>
    </lineage>
</organism>
<reference evidence="2" key="1">
    <citation type="submission" date="2019-08" db="EMBL/GenBank/DDBJ databases">
        <title>The improved chromosome-level genome for the pearl oyster Pinctada fucata martensii using PacBio sequencing and Hi-C.</title>
        <authorList>
            <person name="Zheng Z."/>
        </authorList>
    </citation>
    <scope>NUCLEOTIDE SEQUENCE</scope>
    <source>
        <strain evidence="2">ZZ-2019</strain>
        <tissue evidence="2">Adductor muscle</tissue>
    </source>
</reference>
<protein>
    <submittedName>
        <fullName evidence="2">Uncharacterized protein</fullName>
    </submittedName>
</protein>
<dbReference type="Gene3D" id="2.80.10.70">
    <property type="entry name" value="Spindlin/Ssty"/>
    <property type="match status" value="1"/>
</dbReference>
<name>A0AA89BKQ8_PINIB</name>
<comment type="caution">
    <text evidence="2">The sequence shown here is derived from an EMBL/GenBank/DDBJ whole genome shotgun (WGS) entry which is preliminary data.</text>
</comment>
<dbReference type="InterPro" id="IPR042567">
    <property type="entry name" value="SPIN/Ssty_sf"/>
</dbReference>
<keyword evidence="1" id="KW-0175">Coiled coil</keyword>
<dbReference type="Proteomes" id="UP001186944">
    <property type="component" value="Unassembled WGS sequence"/>
</dbReference>